<evidence type="ECO:0000256" key="2">
    <source>
        <dbReference type="ARBA" id="ARBA00008847"/>
    </source>
</evidence>
<comment type="pathway">
    <text evidence="1">Pyrimidine metabolism; UMP biosynthesis via de novo pathway; UMP from orotate: step 2/2.</text>
</comment>
<dbReference type="SMART" id="SM00934">
    <property type="entry name" value="OMPdecase"/>
    <property type="match status" value="1"/>
</dbReference>
<feature type="domain" description="Orotidine 5'-phosphate decarboxylase" evidence="8">
    <location>
        <begin position="27"/>
        <end position="295"/>
    </location>
</feature>
<gene>
    <name evidence="9" type="primary">pyrF</name>
    <name evidence="9" type="ORF">E3T39_02890</name>
</gene>
<dbReference type="AlphaFoldDB" id="A0A4R9AIV7"/>
<dbReference type="InterPro" id="IPR011060">
    <property type="entry name" value="RibuloseP-bd_barrel"/>
</dbReference>
<keyword evidence="3" id="KW-0210">Decarboxylase</keyword>
<protein>
    <recommendedName>
        <fullName evidence="7">Orotidine-5'-phosphate decarboxylase</fullName>
        <ecNumber evidence="7">4.1.1.23</ecNumber>
    </recommendedName>
</protein>
<dbReference type="NCBIfam" id="TIGR02127">
    <property type="entry name" value="pyrF_sub2"/>
    <property type="match status" value="1"/>
</dbReference>
<dbReference type="InterPro" id="IPR013785">
    <property type="entry name" value="Aldolase_TIM"/>
</dbReference>
<dbReference type="EMBL" id="SOHJ01000002">
    <property type="protein sequence ID" value="TFD62968.1"/>
    <property type="molecule type" value="Genomic_DNA"/>
</dbReference>
<accession>A0A4R9AIV7</accession>
<dbReference type="PANTHER" id="PTHR43375">
    <property type="entry name" value="OROTIDINE 5'-PHOSPHATE DECARBOXYLASE"/>
    <property type="match status" value="1"/>
</dbReference>
<evidence type="ECO:0000256" key="1">
    <source>
        <dbReference type="ARBA" id="ARBA00004861"/>
    </source>
</evidence>
<comment type="caution">
    <text evidence="9">The sequence shown here is derived from an EMBL/GenBank/DDBJ whole genome shotgun (WGS) entry which is preliminary data.</text>
</comment>
<evidence type="ECO:0000313" key="10">
    <source>
        <dbReference type="Proteomes" id="UP000298170"/>
    </source>
</evidence>
<dbReference type="Proteomes" id="UP000298170">
    <property type="component" value="Unassembled WGS sequence"/>
</dbReference>
<dbReference type="Pfam" id="PF00215">
    <property type="entry name" value="OMPdecase"/>
    <property type="match status" value="1"/>
</dbReference>
<comment type="similarity">
    <text evidence="2">Belongs to the OMP decarboxylase family. Type 2 subfamily.</text>
</comment>
<dbReference type="OrthoDB" id="9808470at2"/>
<evidence type="ECO:0000313" key="9">
    <source>
        <dbReference type="EMBL" id="TFD62968.1"/>
    </source>
</evidence>
<evidence type="ECO:0000256" key="6">
    <source>
        <dbReference type="ARBA" id="ARBA00049157"/>
    </source>
</evidence>
<name>A0A4R9AIV7_9MICO</name>
<dbReference type="GO" id="GO:0004590">
    <property type="term" value="F:orotidine-5'-phosphate decarboxylase activity"/>
    <property type="evidence" value="ECO:0007669"/>
    <property type="project" value="UniProtKB-UniRule"/>
</dbReference>
<organism evidence="9 10">
    <name type="scientific">Cryobacterium suzukii</name>
    <dbReference type="NCBI Taxonomy" id="1259198"/>
    <lineage>
        <taxon>Bacteria</taxon>
        <taxon>Bacillati</taxon>
        <taxon>Actinomycetota</taxon>
        <taxon>Actinomycetes</taxon>
        <taxon>Micrococcales</taxon>
        <taxon>Microbacteriaceae</taxon>
        <taxon>Cryobacterium</taxon>
    </lineage>
</organism>
<dbReference type="InterPro" id="IPR001754">
    <property type="entry name" value="OMPdeCOase_dom"/>
</dbReference>
<dbReference type="Gene3D" id="3.20.20.70">
    <property type="entry name" value="Aldolase class I"/>
    <property type="match status" value="1"/>
</dbReference>
<evidence type="ECO:0000256" key="4">
    <source>
        <dbReference type="ARBA" id="ARBA00022975"/>
    </source>
</evidence>
<sequence length="307" mass="31324">MSAEPAATGSVVSFGDRLAGVFAERGQLCVGIDPHSWLLRDWNLPDTAAGAESFGRAVVAAAAGRVGLVKPQVAFYERFGSAGFVALERVLSDARQAGLLVIGDAKRGDLGTSALAYAQAWLSPGSPLEVDALTLAAYMGVGSLDSSLSLAAAHGKGVFLLAATSNPEAADIQQAIVAEGSHAGWSVARAIVDEVGERNARAGRAIDVAASTHAVTGLGSIGVVLGATLDLAVFGIDVHQASTEFRTPVLAPGFGHQGGNIMDLISIYGGYADGVIVSESRSVLSAGPHRIEEAIERRVAEVGAVRG</sequence>
<reference evidence="9 10" key="1">
    <citation type="submission" date="2019-03" db="EMBL/GenBank/DDBJ databases">
        <title>Genomics of glacier-inhabiting Cryobacterium strains.</title>
        <authorList>
            <person name="Liu Q."/>
            <person name="Xin Y.-H."/>
        </authorList>
    </citation>
    <scope>NUCLEOTIDE SEQUENCE [LARGE SCALE GENOMIC DNA]</scope>
    <source>
        <strain evidence="9 10">Sr39</strain>
    </source>
</reference>
<dbReference type="InterPro" id="IPR011995">
    <property type="entry name" value="OMPdecase_type-2"/>
</dbReference>
<keyword evidence="4" id="KW-0665">Pyrimidine biosynthesis</keyword>
<dbReference type="PANTHER" id="PTHR43375:SF1">
    <property type="entry name" value="OROTIDINE 5'-PHOSPHATE DECARBOXYLASE"/>
    <property type="match status" value="1"/>
</dbReference>
<dbReference type="GO" id="GO:0006207">
    <property type="term" value="P:'de novo' pyrimidine nucleobase biosynthetic process"/>
    <property type="evidence" value="ECO:0007669"/>
    <property type="project" value="InterPro"/>
</dbReference>
<proteinExistence type="inferred from homology"/>
<dbReference type="EC" id="4.1.1.23" evidence="7"/>
<keyword evidence="10" id="KW-1185">Reference proteome</keyword>
<dbReference type="GO" id="GO:0044205">
    <property type="term" value="P:'de novo' UMP biosynthetic process"/>
    <property type="evidence" value="ECO:0007669"/>
    <property type="project" value="UniProtKB-UniPathway"/>
</dbReference>
<evidence type="ECO:0000259" key="8">
    <source>
        <dbReference type="SMART" id="SM00934"/>
    </source>
</evidence>
<evidence type="ECO:0000256" key="5">
    <source>
        <dbReference type="ARBA" id="ARBA00023239"/>
    </source>
</evidence>
<keyword evidence="5 9" id="KW-0456">Lyase</keyword>
<evidence type="ECO:0000256" key="3">
    <source>
        <dbReference type="ARBA" id="ARBA00022793"/>
    </source>
</evidence>
<dbReference type="SUPFAM" id="SSF51366">
    <property type="entry name" value="Ribulose-phoshate binding barrel"/>
    <property type="match status" value="1"/>
</dbReference>
<dbReference type="CDD" id="cd04725">
    <property type="entry name" value="OMP_decarboxylase_like"/>
    <property type="match status" value="1"/>
</dbReference>
<evidence type="ECO:0000256" key="7">
    <source>
        <dbReference type="NCBIfam" id="TIGR02127"/>
    </source>
</evidence>
<dbReference type="UniPathway" id="UPA00070">
    <property type="reaction ID" value="UER00120"/>
</dbReference>
<comment type="catalytic activity">
    <reaction evidence="6">
        <text>orotidine 5'-phosphate + H(+) = UMP + CO2</text>
        <dbReference type="Rhea" id="RHEA:11596"/>
        <dbReference type="ChEBI" id="CHEBI:15378"/>
        <dbReference type="ChEBI" id="CHEBI:16526"/>
        <dbReference type="ChEBI" id="CHEBI:57538"/>
        <dbReference type="ChEBI" id="CHEBI:57865"/>
        <dbReference type="EC" id="4.1.1.23"/>
    </reaction>
</comment>